<dbReference type="OrthoDB" id="4139168at2759"/>
<dbReference type="GO" id="GO:0016592">
    <property type="term" value="C:mediator complex"/>
    <property type="evidence" value="ECO:0007669"/>
    <property type="project" value="InterPro"/>
</dbReference>
<comment type="function">
    <text evidence="9">Component of the Mediator complex, a coactivator involved in the regulated transcription of nearly all RNA polymerase II-dependent genes. Mediator functions as a bridge to convey information from gene-specific regulatory proteins to the basal RNA polymerase II transcription machinery. Mediator is recruited to promoters by direct interactions with regulatory proteins and serves as a scaffold for the assembly of a functional preinitiation complex with RNA polymerase II and the general transcription factors.</text>
</comment>
<sequence length="908" mass="100537">MDATNLEDATMVDLPDASMMDGAMDDLFGEAPVGLDGGIAMPAAPLPASLILRIAEMQSRGCCTKLAWSNTGSIAQISPDGTQINFRSMVRHKKTGTWIISDDSKYPFKAPEGRKFVHLRFSGIGIDLVVVDDAGHVHLASMIGAIGKMSTTQGELARDDSKHELNAIVGLHWLALFPAEFRGPYIDAAHKNGDRWDATMKQRDQHGLRAHHPAEGRHAFLHISRSTELTLCYQNEGQGWQSTSVMLDTLRTSDGLVTHAALGEDSSDLLAVTYDSASRLRLYRVSIVWNASQQSRGPGTNFLRVEPTLDVHHLTAVNNIRPQHIDAAKLTHLQIIPQVAEAAQQVPTLPNILAIFTHAAFPPHASADQSSTSVIARWSVETSAPTLHESFTKLKPGSNTNQVLNQITVLKRQPDVSTNGKVILTFESQMFDTILAFANSDGSLDLRDRITMEPLGPFGSTDTVSNLHQSGFDHVPGEHNVHVAMSGDGSGLVYVRVDKKIDAQCMKLTRGWHVVDDGISDDRPYIEAAAVCIARQFAFLCYNNMANDETLALLPPDASPELRSLVVRMIFRMLNRSPDISMQESNRQQMIVLKEPLVPRCLSAQLALGTNPMTGERNFAAQYAFAILNLRLAGTALASTCGRSDVKQISPEAVHFARGLVRWCLDLIVYIVNTLVTIQRDVKAGSMAKEVIDKLTSTSGSPALHLLLCSFSRALVRFQTIWVVKYFQCLQHVVPRTRSVTERQEMEAVFSLAGQLPFKLQQFEGMAAEFDQAVRQAYTKSNLSADRRGELEINMMVDGTIPDELMPAVNSLLEIMIPKLTENMDLGKLHFYDTSFLHLWTSKRPSHGRIIDVLRKVQVPPEAALKTCRRCGSEMEDIPPEKLRQEPYAGWFQHAQRHCVCMNYWLVA</sequence>
<keyword evidence="6 9" id="KW-0804">Transcription</keyword>
<comment type="similarity">
    <text evidence="2 9">Belongs to the Mediator complex subunit 16 family.</text>
</comment>
<evidence type="ECO:0000256" key="1">
    <source>
        <dbReference type="ARBA" id="ARBA00004123"/>
    </source>
</evidence>
<comment type="subunit">
    <text evidence="9">Component of the Mediator complex.</text>
</comment>
<dbReference type="InterPro" id="IPR048339">
    <property type="entry name" value="Mediator_Med16_C"/>
</dbReference>
<reference evidence="12 13" key="1">
    <citation type="submission" date="2015-07" db="EMBL/GenBank/DDBJ databases">
        <title>Comparative genomics of the Sigatoka disease complex on banana suggests a link between parallel evolutionary changes in Pseudocercospora fijiensis and Pseudocercospora eumusae and increased virulence on the banana host.</title>
        <authorList>
            <person name="Chang T.-C."/>
            <person name="Salvucci A."/>
            <person name="Crous P.W."/>
            <person name="Stergiopoulos I."/>
        </authorList>
    </citation>
    <scope>NUCLEOTIDE SEQUENCE [LARGE SCALE GENOMIC DNA]</scope>
    <source>
        <strain evidence="12 13">CBS 116634</strain>
    </source>
</reference>
<dbReference type="InterPro" id="IPR021665">
    <property type="entry name" value="Mediator_Med16_N"/>
</dbReference>
<feature type="domain" description="Mediator complex subunit 16 C-terminal" evidence="11">
    <location>
        <begin position="816"/>
        <end position="906"/>
    </location>
</feature>
<dbReference type="PANTHER" id="PTHR13224:SF6">
    <property type="entry name" value="MEDIATOR OF RNA POLYMERASE II TRANSCRIPTION SUBUNIT 16"/>
    <property type="match status" value="1"/>
</dbReference>
<dbReference type="Pfam" id="PF11635">
    <property type="entry name" value="Med16_N"/>
    <property type="match status" value="1"/>
</dbReference>
<evidence type="ECO:0000256" key="6">
    <source>
        <dbReference type="ARBA" id="ARBA00023163"/>
    </source>
</evidence>
<comment type="subcellular location">
    <subcellularLocation>
        <location evidence="1 9">Nucleus</location>
    </subcellularLocation>
</comment>
<comment type="caution">
    <text evidence="12">The sequence shown here is derived from an EMBL/GenBank/DDBJ whole genome shotgun (WGS) entry which is preliminary data.</text>
</comment>
<evidence type="ECO:0000256" key="5">
    <source>
        <dbReference type="ARBA" id="ARBA00023159"/>
    </source>
</evidence>
<evidence type="ECO:0000259" key="10">
    <source>
        <dbReference type="Pfam" id="PF11635"/>
    </source>
</evidence>
<dbReference type="GO" id="GO:0045893">
    <property type="term" value="P:positive regulation of DNA-templated transcription"/>
    <property type="evidence" value="ECO:0007669"/>
    <property type="project" value="TreeGrafter"/>
</dbReference>
<evidence type="ECO:0000256" key="4">
    <source>
        <dbReference type="ARBA" id="ARBA00023015"/>
    </source>
</evidence>
<dbReference type="Proteomes" id="UP000073492">
    <property type="component" value="Unassembled WGS sequence"/>
</dbReference>
<organism evidence="12 13">
    <name type="scientific">Pseudocercospora musae</name>
    <dbReference type="NCBI Taxonomy" id="113226"/>
    <lineage>
        <taxon>Eukaryota</taxon>
        <taxon>Fungi</taxon>
        <taxon>Dikarya</taxon>
        <taxon>Ascomycota</taxon>
        <taxon>Pezizomycotina</taxon>
        <taxon>Dothideomycetes</taxon>
        <taxon>Dothideomycetidae</taxon>
        <taxon>Mycosphaerellales</taxon>
        <taxon>Mycosphaerellaceae</taxon>
        <taxon>Pseudocercospora</taxon>
    </lineage>
</organism>
<keyword evidence="13" id="KW-1185">Reference proteome</keyword>
<evidence type="ECO:0000259" key="11">
    <source>
        <dbReference type="Pfam" id="PF20719"/>
    </source>
</evidence>
<evidence type="ECO:0000313" key="12">
    <source>
        <dbReference type="EMBL" id="KXT11719.1"/>
    </source>
</evidence>
<dbReference type="EMBL" id="LFZO01000185">
    <property type="protein sequence ID" value="KXT11719.1"/>
    <property type="molecule type" value="Genomic_DNA"/>
</dbReference>
<name>A0A139IAP6_9PEZI</name>
<feature type="domain" description="Mediator complex subunit Med16 N-terminal" evidence="10">
    <location>
        <begin position="161"/>
        <end position="474"/>
    </location>
</feature>
<evidence type="ECO:0000256" key="2">
    <source>
        <dbReference type="ARBA" id="ARBA00006543"/>
    </source>
</evidence>
<dbReference type="PANTHER" id="PTHR13224">
    <property type="entry name" value="THYROID HORMONE RECEPTOR-ASSOCIATED PROTEIN-RELATED"/>
    <property type="match status" value="1"/>
</dbReference>
<dbReference type="InterPro" id="IPR048338">
    <property type="entry name" value="Mediator_Med16"/>
</dbReference>
<keyword evidence="7 9" id="KW-0539">Nucleus</keyword>
<accession>A0A139IAP6</accession>
<evidence type="ECO:0000256" key="3">
    <source>
        <dbReference type="ARBA" id="ARBA00019614"/>
    </source>
</evidence>
<keyword evidence="4 9" id="KW-0805">Transcription regulation</keyword>
<evidence type="ECO:0000256" key="7">
    <source>
        <dbReference type="ARBA" id="ARBA00023242"/>
    </source>
</evidence>
<evidence type="ECO:0000256" key="9">
    <source>
        <dbReference type="RuleBase" id="RU364149"/>
    </source>
</evidence>
<keyword evidence="5 9" id="KW-0010">Activator</keyword>
<dbReference type="Pfam" id="PF20719">
    <property type="entry name" value="Med16_C"/>
    <property type="match status" value="1"/>
</dbReference>
<dbReference type="AlphaFoldDB" id="A0A139IAP6"/>
<protein>
    <recommendedName>
        <fullName evidence="3 9">Mediator of RNA polymerase II transcription subunit 16</fullName>
    </recommendedName>
    <alternativeName>
        <fullName evidence="8 9">Mediator complex subunit 16</fullName>
    </alternativeName>
</protein>
<gene>
    <name evidence="9" type="primary">MED16</name>
    <name evidence="12" type="ORF">AC579_6971</name>
</gene>
<dbReference type="STRING" id="113226.A0A139IAP6"/>
<evidence type="ECO:0000313" key="13">
    <source>
        <dbReference type="Proteomes" id="UP000073492"/>
    </source>
</evidence>
<evidence type="ECO:0000256" key="8">
    <source>
        <dbReference type="ARBA" id="ARBA00032015"/>
    </source>
</evidence>
<proteinExistence type="inferred from homology"/>